<reference evidence="4 5" key="1">
    <citation type="submission" date="2019-09" db="EMBL/GenBank/DDBJ databases">
        <title>Phylogeny of genus Pseudoclavibacter and closely related genus.</title>
        <authorList>
            <person name="Li Y."/>
        </authorList>
    </citation>
    <scope>NUCLEOTIDE SEQUENCE [LARGE SCALE GENOMIC DNA]</scope>
    <source>
        <strain evidence="4 5">EGI 60007</strain>
    </source>
</reference>
<keyword evidence="2" id="KW-0472">Membrane</keyword>
<protein>
    <submittedName>
        <fullName evidence="4">DUF4350 domain-containing protein</fullName>
    </submittedName>
</protein>
<comment type="caution">
    <text evidence="4">The sequence shown here is derived from an EMBL/GenBank/DDBJ whole genome shotgun (WGS) entry which is preliminary data.</text>
</comment>
<dbReference type="OrthoDB" id="5241668at2"/>
<dbReference type="Pfam" id="PF14258">
    <property type="entry name" value="DUF4350"/>
    <property type="match status" value="1"/>
</dbReference>
<keyword evidence="2" id="KW-0812">Transmembrane</keyword>
<accession>A0A6H9WIS7</accession>
<dbReference type="Proteomes" id="UP000431744">
    <property type="component" value="Unassembled WGS sequence"/>
</dbReference>
<evidence type="ECO:0000256" key="2">
    <source>
        <dbReference type="SAM" id="Phobius"/>
    </source>
</evidence>
<evidence type="ECO:0000313" key="5">
    <source>
        <dbReference type="Proteomes" id="UP000431744"/>
    </source>
</evidence>
<organism evidence="4 5">
    <name type="scientific">Pseudoclavibacter endophyticus</name>
    <dbReference type="NCBI Taxonomy" id="1778590"/>
    <lineage>
        <taxon>Bacteria</taxon>
        <taxon>Bacillati</taxon>
        <taxon>Actinomycetota</taxon>
        <taxon>Actinomycetes</taxon>
        <taxon>Micrococcales</taxon>
        <taxon>Microbacteriaceae</taxon>
        <taxon>Pseudoclavibacter</taxon>
    </lineage>
</organism>
<feature type="region of interest" description="Disordered" evidence="1">
    <location>
        <begin position="428"/>
        <end position="450"/>
    </location>
</feature>
<gene>
    <name evidence="4" type="ORF">F8O04_02350</name>
</gene>
<feature type="region of interest" description="Disordered" evidence="1">
    <location>
        <begin position="1"/>
        <end position="33"/>
    </location>
</feature>
<feature type="transmembrane region" description="Helical" evidence="2">
    <location>
        <begin position="293"/>
        <end position="311"/>
    </location>
</feature>
<dbReference type="EMBL" id="WBJY01000001">
    <property type="protein sequence ID" value="KAB1649143.1"/>
    <property type="molecule type" value="Genomic_DNA"/>
</dbReference>
<feature type="compositionally biased region" description="Low complexity" evidence="1">
    <location>
        <begin position="10"/>
        <end position="21"/>
    </location>
</feature>
<evidence type="ECO:0000256" key="1">
    <source>
        <dbReference type="SAM" id="MobiDB-lite"/>
    </source>
</evidence>
<feature type="transmembrane region" description="Helical" evidence="2">
    <location>
        <begin position="46"/>
        <end position="68"/>
    </location>
</feature>
<name>A0A6H9WIS7_9MICO</name>
<sequence>MSGVAPAPPAETARSTTARARTAAEEREVADSLTPTLGQRLRSGRLWIMIGVIAVLVTGVTALLQGMANSGSDAPLDPSSPRPNGAKAVVEVMGSHGVDVELASSLDDVASATESAGAANTTIVLRQRAVTLTQEQLAELLGLGAAKLVLITPGPPMLEALGTSIMPGGNLAGDGTQTVGAGAACDDPIATNAPEITQLGGSAYSVPESPGLSSCYLNDDRALVAIDASGTTEIVALGATANLTNEWAAYDGNAAMGIGIMGDTDQLIWYEPGSGDLATDGTLPPLSSLVPAWLTPAMVLLLATGIATMVWRGRRYGPLVAERLPVVVPASETMDGRARLYGRTGSRLRALDNLRIGTIGRLARSLALPATLPAHEVAVAVAQTVRRPRDEVFSILIEAVPANDGELVELSDHLLRLERACLDALAVPTTASRGATPPPPQPRQPHEGDA</sequence>
<dbReference type="AlphaFoldDB" id="A0A6H9WIS7"/>
<proteinExistence type="predicted"/>
<keyword evidence="5" id="KW-1185">Reference proteome</keyword>
<evidence type="ECO:0000259" key="3">
    <source>
        <dbReference type="Pfam" id="PF14258"/>
    </source>
</evidence>
<dbReference type="InterPro" id="IPR025646">
    <property type="entry name" value="DUF4350"/>
</dbReference>
<evidence type="ECO:0000313" key="4">
    <source>
        <dbReference type="EMBL" id="KAB1649143.1"/>
    </source>
</evidence>
<dbReference type="RefSeq" id="WP_158027735.1">
    <property type="nucleotide sequence ID" value="NZ_BMHG01000001.1"/>
</dbReference>
<keyword evidence="2" id="KW-1133">Transmembrane helix</keyword>
<feature type="domain" description="DUF4350" evidence="3">
    <location>
        <begin position="78"/>
        <end position="257"/>
    </location>
</feature>